<proteinExistence type="predicted"/>
<feature type="region of interest" description="Disordered" evidence="2">
    <location>
        <begin position="1"/>
        <end position="130"/>
    </location>
</feature>
<feature type="region of interest" description="Disordered" evidence="2">
    <location>
        <begin position="869"/>
        <end position="984"/>
    </location>
</feature>
<feature type="region of interest" description="Disordered" evidence="2">
    <location>
        <begin position="162"/>
        <end position="227"/>
    </location>
</feature>
<evidence type="ECO:0000256" key="2">
    <source>
        <dbReference type="SAM" id="MobiDB-lite"/>
    </source>
</evidence>
<feature type="compositionally biased region" description="Acidic residues" evidence="2">
    <location>
        <begin position="211"/>
        <end position="223"/>
    </location>
</feature>
<evidence type="ECO:0000313" key="4">
    <source>
        <dbReference type="Proteomes" id="UP001150538"/>
    </source>
</evidence>
<keyword evidence="1" id="KW-0175">Coiled coil</keyword>
<dbReference type="AlphaFoldDB" id="A0A9W8DLZ3"/>
<feature type="compositionally biased region" description="Basic and acidic residues" evidence="2">
    <location>
        <begin position="76"/>
        <end position="87"/>
    </location>
</feature>
<feature type="region of interest" description="Disordered" evidence="2">
    <location>
        <begin position="138"/>
        <end position="157"/>
    </location>
</feature>
<gene>
    <name evidence="3" type="ORF">H4219_004102</name>
</gene>
<accession>A0A9W8DLZ3</accession>
<evidence type="ECO:0000256" key="1">
    <source>
        <dbReference type="SAM" id="Coils"/>
    </source>
</evidence>
<dbReference type="OrthoDB" id="10683880at2759"/>
<feature type="compositionally biased region" description="Acidic residues" evidence="2">
    <location>
        <begin position="103"/>
        <end position="122"/>
    </location>
</feature>
<name>A0A9W8DLZ3_9FUNG</name>
<feature type="compositionally biased region" description="Acidic residues" evidence="2">
    <location>
        <begin position="31"/>
        <end position="41"/>
    </location>
</feature>
<protein>
    <submittedName>
        <fullName evidence="3">Uncharacterized protein</fullName>
    </submittedName>
</protein>
<feature type="compositionally biased region" description="Low complexity" evidence="2">
    <location>
        <begin position="165"/>
        <end position="181"/>
    </location>
</feature>
<feature type="compositionally biased region" description="Polar residues" evidence="2">
    <location>
        <begin position="875"/>
        <end position="904"/>
    </location>
</feature>
<keyword evidence="4" id="KW-1185">Reference proteome</keyword>
<dbReference type="Proteomes" id="UP001150538">
    <property type="component" value="Unassembled WGS sequence"/>
</dbReference>
<feature type="region of interest" description="Disordered" evidence="2">
    <location>
        <begin position="344"/>
        <end position="413"/>
    </location>
</feature>
<feature type="region of interest" description="Disordered" evidence="2">
    <location>
        <begin position="834"/>
        <end position="853"/>
    </location>
</feature>
<feature type="compositionally biased region" description="Low complexity" evidence="2">
    <location>
        <begin position="921"/>
        <end position="938"/>
    </location>
</feature>
<sequence>MTTTPANSGDPDPQPAHEQQEHQQFSRENSYEGEYEYEEYDTASGIKQQDVGETITIDSDSDEDNGDSNSFVNNHGEGEIPYDHRDYSFYNEDEDGSNASVDENVEFDSEEEEEDEEEEDLSDTQRANLDRMVDGLKYMQVRTPMRNTPQIDEEMIKKLMAGSQNNNNDSSDDSNSSNNSDAGSTRSTYSDVSFDNQIGEQGPFEGNYDIEYSDNDDDDEDEDEKARAEAWAKMAAAESTQNISLTGINFDAWMAAHATLENGENVATNMGSHVDFENFTGSLGSFTSSHSIFGGESTEGNHASLPQRWSQQIRDLTKEAHMEVDQKELDSAVETLISFNKAQEKMTDNINSTKEPPPIAEAPAQENQELPKEPEEQPLSGDEITETNNCAEDQEAEEEEAGTLEPKKPRTLADDVESIRQTLDNASSLVSKLTEDIHIIAELNSEADQEIEKELCEALDQLEAEYRSITDLLTEKINDLENIVKLKDQENAESSSFASKLKEQVDAWRERATNSERSLKETQEKAESQLRLLGERISHMAETHRAEMDEINSRVDSTLARNKSEYGKKIELLNSKIQELVDERVRILDDLEHTREEYNVAVQQISYAHDNNQNEKRRQELEIEVQRYKEELETSKKAMDETREHEGLMVEECRQFQREVIELREECARQKSDFETVMEKERQEWQEQVTELRKENRRLRERLESSECKVVKLSSTNHRLTRKLTTCHCHVNVLKDQVSALESAVTLASKQGSTTKRVSEDYVMVNGLQSKIPLPPNPAKNNKRRRITALESDAMPHHIGLHSDDSAAASRSPTLSDLITPRTSMATLNLSDSTIAPEDEMYKSNPENGNPLGHGEDMQYFTRAGELAQQRRGRTNNIVSAENSNSIRASPYRSSLSRQKSKMTPRTPRIAIPRYSPPPQYSSTTSSTSTLAPSQSRSPSFEFVATPKSGGSNTQNSRTLAGSTPSSPFTEISVTSSGEPIQRPSTLQRFTTQMSGLAKTPGGSASLPRKSAMIITPATKKRPLLSRFLTKPVV</sequence>
<feature type="coiled-coil region" evidence="1">
    <location>
        <begin position="563"/>
        <end position="716"/>
    </location>
</feature>
<comment type="caution">
    <text evidence="3">The sequence shown here is derived from an EMBL/GenBank/DDBJ whole genome shotgun (WGS) entry which is preliminary data.</text>
</comment>
<organism evidence="3 4">
    <name type="scientific">Mycoemilia scoparia</name>
    <dbReference type="NCBI Taxonomy" id="417184"/>
    <lineage>
        <taxon>Eukaryota</taxon>
        <taxon>Fungi</taxon>
        <taxon>Fungi incertae sedis</taxon>
        <taxon>Zoopagomycota</taxon>
        <taxon>Kickxellomycotina</taxon>
        <taxon>Kickxellomycetes</taxon>
        <taxon>Kickxellales</taxon>
        <taxon>Kickxellaceae</taxon>
        <taxon>Mycoemilia</taxon>
    </lineage>
</organism>
<feature type="compositionally biased region" description="Polar residues" evidence="2">
    <location>
        <begin position="949"/>
        <end position="984"/>
    </location>
</feature>
<dbReference type="EMBL" id="JANBPU010000127">
    <property type="protein sequence ID" value="KAJ1915843.1"/>
    <property type="molecule type" value="Genomic_DNA"/>
</dbReference>
<feature type="compositionally biased region" description="Polar residues" evidence="2">
    <location>
        <begin position="182"/>
        <end position="199"/>
    </location>
</feature>
<evidence type="ECO:0000313" key="3">
    <source>
        <dbReference type="EMBL" id="KAJ1915843.1"/>
    </source>
</evidence>
<feature type="coiled-coil region" evidence="1">
    <location>
        <begin position="416"/>
        <end position="529"/>
    </location>
</feature>
<reference evidence="3" key="1">
    <citation type="submission" date="2022-07" db="EMBL/GenBank/DDBJ databases">
        <title>Phylogenomic reconstructions and comparative analyses of Kickxellomycotina fungi.</title>
        <authorList>
            <person name="Reynolds N.K."/>
            <person name="Stajich J.E."/>
            <person name="Barry K."/>
            <person name="Grigoriev I.V."/>
            <person name="Crous P."/>
            <person name="Smith M.E."/>
        </authorList>
    </citation>
    <scope>NUCLEOTIDE SEQUENCE</scope>
    <source>
        <strain evidence="3">NBRC 100468</strain>
    </source>
</reference>
<feature type="compositionally biased region" description="Acidic residues" evidence="2">
    <location>
        <begin position="392"/>
        <end position="402"/>
    </location>
</feature>